<proteinExistence type="predicted"/>
<evidence type="ECO:0000313" key="2">
    <source>
        <dbReference type="Proteomes" id="UP001280121"/>
    </source>
</evidence>
<dbReference type="PANTHER" id="PTHR12121:SF68">
    <property type="entry name" value="CARBON CATABOLITE REPRESSOR PROTEIN 4 HOMOLOG 4-RELATED"/>
    <property type="match status" value="1"/>
</dbReference>
<protein>
    <recommendedName>
        <fullName evidence="3">Endonuclease/exonuclease/phosphatase domain-containing protein</fullName>
    </recommendedName>
</protein>
<comment type="caution">
    <text evidence="1">The sequence shown here is derived from an EMBL/GenBank/DDBJ whole genome shotgun (WGS) entry which is preliminary data.</text>
</comment>
<dbReference type="GO" id="GO:0000175">
    <property type="term" value="F:3'-5'-RNA exonuclease activity"/>
    <property type="evidence" value="ECO:0007669"/>
    <property type="project" value="TreeGrafter"/>
</dbReference>
<reference evidence="1" key="1">
    <citation type="journal article" date="2023" name="Plant J.">
        <title>Genome sequences and population genomics provide insights into the demographic history, inbreeding, and mutation load of two 'living fossil' tree species of Dipteronia.</title>
        <authorList>
            <person name="Feng Y."/>
            <person name="Comes H.P."/>
            <person name="Chen J."/>
            <person name="Zhu S."/>
            <person name="Lu R."/>
            <person name="Zhang X."/>
            <person name="Li P."/>
            <person name="Qiu J."/>
            <person name="Olsen K.M."/>
            <person name="Qiu Y."/>
        </authorList>
    </citation>
    <scope>NUCLEOTIDE SEQUENCE</scope>
    <source>
        <strain evidence="1">KIB01</strain>
    </source>
</reference>
<keyword evidence="2" id="KW-1185">Reference proteome</keyword>
<accession>A0AAD9TTK0</accession>
<dbReference type="InterPro" id="IPR036691">
    <property type="entry name" value="Endo/exonu/phosph_ase_sf"/>
</dbReference>
<gene>
    <name evidence="1" type="ORF">Ddye_023439</name>
</gene>
<dbReference type="SUPFAM" id="SSF56219">
    <property type="entry name" value="DNase I-like"/>
    <property type="match status" value="1"/>
</dbReference>
<dbReference type="Proteomes" id="UP001280121">
    <property type="component" value="Unassembled WGS sequence"/>
</dbReference>
<dbReference type="InterPro" id="IPR050410">
    <property type="entry name" value="CCR4/nocturin_mRNA_transcr"/>
</dbReference>
<dbReference type="EMBL" id="JANJYI010000007">
    <property type="protein sequence ID" value="KAK2641676.1"/>
    <property type="molecule type" value="Genomic_DNA"/>
</dbReference>
<organism evidence="1 2">
    <name type="scientific">Dipteronia dyeriana</name>
    <dbReference type="NCBI Taxonomy" id="168575"/>
    <lineage>
        <taxon>Eukaryota</taxon>
        <taxon>Viridiplantae</taxon>
        <taxon>Streptophyta</taxon>
        <taxon>Embryophyta</taxon>
        <taxon>Tracheophyta</taxon>
        <taxon>Spermatophyta</taxon>
        <taxon>Magnoliopsida</taxon>
        <taxon>eudicotyledons</taxon>
        <taxon>Gunneridae</taxon>
        <taxon>Pentapetalae</taxon>
        <taxon>rosids</taxon>
        <taxon>malvids</taxon>
        <taxon>Sapindales</taxon>
        <taxon>Sapindaceae</taxon>
        <taxon>Hippocastanoideae</taxon>
        <taxon>Acereae</taxon>
        <taxon>Dipteronia</taxon>
    </lineage>
</organism>
<sequence length="186" mass="21512">MSWSICSESVPAEGMTRFRLVSYNMLAESYIGLPYYSYSYSYSSSRCLDWRNRSKATLTLLKELRSDFLCLLELEHEYFYITELKTYGYYSVYIQRDGEKPDWCGIFYKHNVVESLIKNTINYNDLSKSCYDDDDLGYSSYDDGDLGYSCNGDDDLGRDCVGIMVAFRLRGAPSNHIVIVANTHIF</sequence>
<evidence type="ECO:0000313" key="1">
    <source>
        <dbReference type="EMBL" id="KAK2641676.1"/>
    </source>
</evidence>
<dbReference type="PANTHER" id="PTHR12121">
    <property type="entry name" value="CARBON CATABOLITE REPRESSOR PROTEIN 4"/>
    <property type="match status" value="1"/>
</dbReference>
<dbReference type="AlphaFoldDB" id="A0AAD9TTK0"/>
<name>A0AAD9TTK0_9ROSI</name>
<evidence type="ECO:0008006" key="3">
    <source>
        <dbReference type="Google" id="ProtNLM"/>
    </source>
</evidence>
<dbReference type="Gene3D" id="3.60.10.10">
    <property type="entry name" value="Endonuclease/exonuclease/phosphatase"/>
    <property type="match status" value="1"/>
</dbReference>